<sequence length="59" mass="6879">MMDARIETLKQRHAKLDREIVQEQARPVFDPAHVGALKRRKLALRDVIVLYEKTRPSAL</sequence>
<dbReference type="KEGG" id="cbot:ATE48_07070"/>
<dbReference type="InterPro" id="IPR038444">
    <property type="entry name" value="DUF465_sf"/>
</dbReference>
<dbReference type="Proteomes" id="UP000092498">
    <property type="component" value="Chromosome"/>
</dbReference>
<gene>
    <name evidence="1" type="ORF">ATE48_07070</name>
</gene>
<dbReference type="InterPro" id="IPR007420">
    <property type="entry name" value="DUF465"/>
</dbReference>
<dbReference type="AlphaFoldDB" id="A0A1B1AGL7"/>
<accession>A0A1B1AGL7</accession>
<keyword evidence="2" id="KW-1185">Reference proteome</keyword>
<name>A0A1B1AGL7_9PROT</name>
<dbReference type="OrthoDB" id="7869924at2"/>
<evidence type="ECO:0000313" key="1">
    <source>
        <dbReference type="EMBL" id="ANP45697.1"/>
    </source>
</evidence>
<dbReference type="Gene3D" id="6.10.280.50">
    <property type="match status" value="1"/>
</dbReference>
<reference evidence="1 2" key="1">
    <citation type="submission" date="2015-11" db="EMBL/GenBank/DDBJ databases">
        <title>Whole-Genome Sequence of Candidatus Oderbacter manganicum from the National Park Lower Oder Valley, Germany.</title>
        <authorList>
            <person name="Braun B."/>
            <person name="Liere K."/>
            <person name="Szewzyk U."/>
        </authorList>
    </citation>
    <scope>NUCLEOTIDE SEQUENCE [LARGE SCALE GENOMIC DNA]</scope>
    <source>
        <strain evidence="1 2">OTSz_A_272</strain>
    </source>
</reference>
<proteinExistence type="predicted"/>
<dbReference type="InParanoid" id="A0A1B1AGL7"/>
<organism evidence="1 2">
    <name type="scientific">Candidatus Viadribacter manganicus</name>
    <dbReference type="NCBI Taxonomy" id="1759059"/>
    <lineage>
        <taxon>Bacteria</taxon>
        <taxon>Pseudomonadati</taxon>
        <taxon>Pseudomonadota</taxon>
        <taxon>Alphaproteobacteria</taxon>
        <taxon>Hyphomonadales</taxon>
        <taxon>Hyphomonadaceae</taxon>
        <taxon>Candidatus Viadribacter</taxon>
    </lineage>
</organism>
<dbReference type="EMBL" id="CP013244">
    <property type="protein sequence ID" value="ANP45697.1"/>
    <property type="molecule type" value="Genomic_DNA"/>
</dbReference>
<evidence type="ECO:0008006" key="3">
    <source>
        <dbReference type="Google" id="ProtNLM"/>
    </source>
</evidence>
<protein>
    <recommendedName>
        <fullName evidence="3">DUF465 domain-containing protein</fullName>
    </recommendedName>
</protein>
<evidence type="ECO:0000313" key="2">
    <source>
        <dbReference type="Proteomes" id="UP000092498"/>
    </source>
</evidence>
<dbReference type="RefSeq" id="WP_066769439.1">
    <property type="nucleotide sequence ID" value="NZ_CP013244.1"/>
</dbReference>
<dbReference type="Pfam" id="PF04325">
    <property type="entry name" value="DUF465"/>
    <property type="match status" value="1"/>
</dbReference>